<keyword evidence="3" id="KW-1185">Reference proteome</keyword>
<dbReference type="InterPro" id="IPR023398">
    <property type="entry name" value="TIF_eIF4e-like"/>
</dbReference>
<proteinExistence type="inferred from homology"/>
<comment type="caution">
    <text evidence="2">The sequence shown here is derived from an EMBL/GenBank/DDBJ whole genome shotgun (WGS) entry which is preliminary data.</text>
</comment>
<dbReference type="RefSeq" id="WP_200342167.1">
    <property type="nucleotide sequence ID" value="NZ_NRRL01000063.1"/>
</dbReference>
<comment type="similarity">
    <text evidence="1">Belongs to the UPF0696 family.</text>
</comment>
<name>A0ABS1DH67_9PROT</name>
<evidence type="ECO:0000313" key="3">
    <source>
        <dbReference type="Proteomes" id="UP001296873"/>
    </source>
</evidence>
<dbReference type="PANTHER" id="PTHR31977:SF1">
    <property type="entry name" value="UPF0696 PROTEIN C11ORF68"/>
    <property type="match status" value="1"/>
</dbReference>
<dbReference type="Proteomes" id="UP001296873">
    <property type="component" value="Unassembled WGS sequence"/>
</dbReference>
<dbReference type="Gene3D" id="3.30.760.10">
    <property type="entry name" value="RNA Cap, Translation Initiation Factor Eif4e"/>
    <property type="match status" value="1"/>
</dbReference>
<protein>
    <submittedName>
        <fullName evidence="2">Uncharacterized protein</fullName>
    </submittedName>
</protein>
<dbReference type="Pfam" id="PF08939">
    <property type="entry name" value="Bles03"/>
    <property type="match status" value="1"/>
</dbReference>
<dbReference type="EMBL" id="NRRL01000063">
    <property type="protein sequence ID" value="MBK1669822.1"/>
    <property type="molecule type" value="Genomic_DNA"/>
</dbReference>
<dbReference type="PANTHER" id="PTHR31977">
    <property type="entry name" value="UPF0696 PROTEIN C11ORF68"/>
    <property type="match status" value="1"/>
</dbReference>
<evidence type="ECO:0000313" key="2">
    <source>
        <dbReference type="EMBL" id="MBK1669822.1"/>
    </source>
</evidence>
<gene>
    <name evidence="2" type="ORF">CKO28_17440</name>
</gene>
<sequence length="268" mass="30127">MRPSEETDKDWIFARREGRELPAGASEDTIGKWMVFARPEDVDPLWDAIARDVRAGELAKHTLNAKVSTAARAGAYDDEHHVICVYTADWRKTGTVRHAHRALRRLGVDWTIFYKTNAQTEAGVYSGGGRRSYVYRSEQFDEDFHNVPLEEVFSTDRSTRNLALAKVGHRLGVRGKPTEAVAVIADGDCEFRGERGRHHRIVLPKSEEARESLKAMFPRDLLTFDVDAKLWIAHESVDQAEIHAALKRHVEGAAAFRDGKISLVAKPG</sequence>
<accession>A0ABS1DH67</accession>
<reference evidence="2 3" key="1">
    <citation type="journal article" date="2020" name="Microorganisms">
        <title>Osmotic Adaptation and Compatible Solute Biosynthesis of Phototrophic Bacteria as Revealed from Genome Analyses.</title>
        <authorList>
            <person name="Imhoff J.F."/>
            <person name="Rahn T."/>
            <person name="Kunzel S."/>
            <person name="Keller A."/>
            <person name="Neulinger S.C."/>
        </authorList>
    </citation>
    <scope>NUCLEOTIDE SEQUENCE [LARGE SCALE GENOMIC DNA]</scope>
    <source>
        <strain evidence="2 3">DSM 9895</strain>
    </source>
</reference>
<dbReference type="SUPFAM" id="SSF55418">
    <property type="entry name" value="eIF4e-like"/>
    <property type="match status" value="1"/>
</dbReference>
<organism evidence="2 3">
    <name type="scientific">Rhodovibrio sodomensis</name>
    <dbReference type="NCBI Taxonomy" id="1088"/>
    <lineage>
        <taxon>Bacteria</taxon>
        <taxon>Pseudomonadati</taxon>
        <taxon>Pseudomonadota</taxon>
        <taxon>Alphaproteobacteria</taxon>
        <taxon>Rhodospirillales</taxon>
        <taxon>Rhodovibrionaceae</taxon>
        <taxon>Rhodovibrio</taxon>
    </lineage>
</organism>
<evidence type="ECO:0000256" key="1">
    <source>
        <dbReference type="ARBA" id="ARBA00010568"/>
    </source>
</evidence>
<dbReference type="InterPro" id="IPR015034">
    <property type="entry name" value="Bles03"/>
</dbReference>